<dbReference type="EMBL" id="PSQJ01000002">
    <property type="protein sequence ID" value="PTL86512.1"/>
    <property type="molecule type" value="Genomic_DNA"/>
</dbReference>
<dbReference type="Pfam" id="PF12849">
    <property type="entry name" value="PBP_like_2"/>
    <property type="match status" value="1"/>
</dbReference>
<feature type="domain" description="PBP" evidence="2">
    <location>
        <begin position="20"/>
        <end position="312"/>
    </location>
</feature>
<dbReference type="PANTHER" id="PTHR30570:SF1">
    <property type="entry name" value="PHOSPHATE-BINDING PROTEIN PSTS"/>
    <property type="match status" value="1"/>
</dbReference>
<proteinExistence type="predicted"/>
<keyword evidence="1" id="KW-0732">Signal</keyword>
<dbReference type="Proteomes" id="UP000240811">
    <property type="component" value="Unassembled WGS sequence"/>
</dbReference>
<evidence type="ECO:0000313" key="3">
    <source>
        <dbReference type="EMBL" id="PTL86512.1"/>
    </source>
</evidence>
<reference evidence="4" key="1">
    <citation type="submission" date="2018-02" db="EMBL/GenBank/DDBJ databases">
        <title>Genome sequence of Candidatus Liberibacter europaeus.</title>
        <authorList>
            <person name="Frampton R.A."/>
            <person name="Thompson S.M."/>
            <person name="David C."/>
            <person name="Addison S.M."/>
            <person name="Smith G.R."/>
        </authorList>
    </citation>
    <scope>NUCLEOTIDE SEQUENCE [LARGE SCALE GENOMIC DNA]</scope>
</reference>
<name>A0A2T4VXJ8_9HYPH</name>
<comment type="caution">
    <text evidence="3">The sequence shown here is derived from an EMBL/GenBank/DDBJ whole genome shotgun (WGS) entry which is preliminary data.</text>
</comment>
<dbReference type="PANTHER" id="PTHR30570">
    <property type="entry name" value="PERIPLASMIC PHOSPHATE BINDING COMPONENT OF PHOSPHATE ABC TRANSPORTER"/>
    <property type="match status" value="1"/>
</dbReference>
<sequence length="351" mass="39455">MKGYISFVAYVVLFGKIFYAETFARDRIRISGSSTCFLYSKIIAESFTEYFPKFKTPLVESGGSGIGLKDFCKGVGEDTVDIVNSSRKITKNELAECNKNGVSDIQEVTIGYDGIALVSDKDMKSFSVTIEDLYMALAANLFIKGNLILNPFKKWSDIRPDLPSINISIYIPSDKHGTREVIEQKVLKEGCVRSGSFAKMQNCLKYNDLQLNIACKSIRKDGLAIEVDGDYAETLARIKVNKNVFGFLGLSFYKNNADVLKIIPINGVILSVSTVTSGLYPIVRPLFFYVKKKHFSNIIGLREYVAFSVSDEMMESNSQLVKYGLIPISERERKIFRDSVVIRKKLLRRFG</sequence>
<evidence type="ECO:0000313" key="4">
    <source>
        <dbReference type="Proteomes" id="UP000240811"/>
    </source>
</evidence>
<dbReference type="AlphaFoldDB" id="A0A2T4VXJ8"/>
<accession>A0A2T4VXJ8</accession>
<dbReference type="SUPFAM" id="SSF53850">
    <property type="entry name" value="Periplasmic binding protein-like II"/>
    <property type="match status" value="1"/>
</dbReference>
<organism evidence="3 4">
    <name type="scientific">Candidatus Liberibacter europaeus</name>
    <dbReference type="NCBI Taxonomy" id="744859"/>
    <lineage>
        <taxon>Bacteria</taxon>
        <taxon>Pseudomonadati</taxon>
        <taxon>Pseudomonadota</taxon>
        <taxon>Alphaproteobacteria</taxon>
        <taxon>Hyphomicrobiales</taxon>
        <taxon>Rhizobiaceae</taxon>
        <taxon>Liberibacter</taxon>
    </lineage>
</organism>
<dbReference type="Gene3D" id="3.40.190.10">
    <property type="entry name" value="Periplasmic binding protein-like II"/>
    <property type="match status" value="2"/>
</dbReference>
<dbReference type="InterPro" id="IPR024370">
    <property type="entry name" value="PBP_domain"/>
</dbReference>
<evidence type="ECO:0000259" key="2">
    <source>
        <dbReference type="Pfam" id="PF12849"/>
    </source>
</evidence>
<gene>
    <name evidence="3" type="ORF">C4617_01435</name>
</gene>
<protein>
    <submittedName>
        <fullName evidence="3">Phosphonate ABC transporter substrate-binding protein</fullName>
    </submittedName>
</protein>
<evidence type="ECO:0000256" key="1">
    <source>
        <dbReference type="ARBA" id="ARBA00022729"/>
    </source>
</evidence>
<dbReference type="InterPro" id="IPR050811">
    <property type="entry name" value="Phosphate_ABC_transporter"/>
</dbReference>